<dbReference type="PANTHER" id="PTHR30055">
    <property type="entry name" value="HTH-TYPE TRANSCRIPTIONAL REGULATOR RUTR"/>
    <property type="match status" value="1"/>
</dbReference>
<evidence type="ECO:0000259" key="6">
    <source>
        <dbReference type="PROSITE" id="PS50977"/>
    </source>
</evidence>
<protein>
    <submittedName>
        <fullName evidence="7">Putative TetR family transcriptional regulator</fullName>
    </submittedName>
</protein>
<evidence type="ECO:0000256" key="4">
    <source>
        <dbReference type="PROSITE-ProRule" id="PRU00335"/>
    </source>
</evidence>
<evidence type="ECO:0000256" key="5">
    <source>
        <dbReference type="SAM" id="MobiDB-lite"/>
    </source>
</evidence>
<dbReference type="KEGG" id="rcr:NCTC10994_01278"/>
<dbReference type="SUPFAM" id="SSF48498">
    <property type="entry name" value="Tetracyclin repressor-like, C-terminal domain"/>
    <property type="match status" value="1"/>
</dbReference>
<evidence type="ECO:0000256" key="2">
    <source>
        <dbReference type="ARBA" id="ARBA00023125"/>
    </source>
</evidence>
<dbReference type="Gene3D" id="1.10.357.10">
    <property type="entry name" value="Tetracycline Repressor, domain 2"/>
    <property type="match status" value="1"/>
</dbReference>
<feature type="domain" description="HTH tetR-type" evidence="6">
    <location>
        <begin position="15"/>
        <end position="73"/>
    </location>
</feature>
<accession>A0A2X4TSM4</accession>
<dbReference type="GO" id="GO:0000976">
    <property type="term" value="F:transcription cis-regulatory region binding"/>
    <property type="evidence" value="ECO:0007669"/>
    <property type="project" value="TreeGrafter"/>
</dbReference>
<dbReference type="STRING" id="1219011.GCA_001895045_02118"/>
<dbReference type="Pfam" id="PF00440">
    <property type="entry name" value="TetR_N"/>
    <property type="match status" value="1"/>
</dbReference>
<evidence type="ECO:0000256" key="1">
    <source>
        <dbReference type="ARBA" id="ARBA00023015"/>
    </source>
</evidence>
<dbReference type="InterPro" id="IPR036271">
    <property type="entry name" value="Tet_transcr_reg_TetR-rel_C_sf"/>
</dbReference>
<feature type="region of interest" description="Disordered" evidence="5">
    <location>
        <begin position="193"/>
        <end position="226"/>
    </location>
</feature>
<organism evidence="7 8">
    <name type="scientific">Rhodococcus coprophilus</name>
    <dbReference type="NCBI Taxonomy" id="38310"/>
    <lineage>
        <taxon>Bacteria</taxon>
        <taxon>Bacillati</taxon>
        <taxon>Actinomycetota</taxon>
        <taxon>Actinomycetes</taxon>
        <taxon>Mycobacteriales</taxon>
        <taxon>Nocardiaceae</taxon>
        <taxon>Rhodococcus</taxon>
    </lineage>
</organism>
<dbReference type="InterPro" id="IPR001647">
    <property type="entry name" value="HTH_TetR"/>
</dbReference>
<proteinExistence type="predicted"/>
<dbReference type="RefSeq" id="WP_072700134.1">
    <property type="nucleotide sequence ID" value="NZ_JAFBBL010000001.1"/>
</dbReference>
<dbReference type="PROSITE" id="PS50977">
    <property type="entry name" value="HTH_TETR_2"/>
    <property type="match status" value="1"/>
</dbReference>
<dbReference type="Proteomes" id="UP000249091">
    <property type="component" value="Chromosome 1"/>
</dbReference>
<keyword evidence="2 4" id="KW-0238">DNA-binding</keyword>
<evidence type="ECO:0000256" key="3">
    <source>
        <dbReference type="ARBA" id="ARBA00023163"/>
    </source>
</evidence>
<keyword evidence="3" id="KW-0804">Transcription</keyword>
<keyword evidence="8" id="KW-1185">Reference proteome</keyword>
<evidence type="ECO:0000313" key="8">
    <source>
        <dbReference type="Proteomes" id="UP000249091"/>
    </source>
</evidence>
<keyword evidence="1" id="KW-0805">Transcription regulation</keyword>
<dbReference type="EMBL" id="LS483468">
    <property type="protein sequence ID" value="SQI29853.1"/>
    <property type="molecule type" value="Genomic_DNA"/>
</dbReference>
<feature type="DNA-binding region" description="H-T-H motif" evidence="4">
    <location>
        <begin position="36"/>
        <end position="55"/>
    </location>
</feature>
<dbReference type="InterPro" id="IPR009057">
    <property type="entry name" value="Homeodomain-like_sf"/>
</dbReference>
<dbReference type="SUPFAM" id="SSF46689">
    <property type="entry name" value="Homeodomain-like"/>
    <property type="match status" value="1"/>
</dbReference>
<dbReference type="PANTHER" id="PTHR30055:SF234">
    <property type="entry name" value="HTH-TYPE TRANSCRIPTIONAL REGULATOR BETI"/>
    <property type="match status" value="1"/>
</dbReference>
<dbReference type="GO" id="GO:0003700">
    <property type="term" value="F:DNA-binding transcription factor activity"/>
    <property type="evidence" value="ECO:0007669"/>
    <property type="project" value="TreeGrafter"/>
</dbReference>
<evidence type="ECO:0000313" key="7">
    <source>
        <dbReference type="EMBL" id="SQI29853.1"/>
    </source>
</evidence>
<feature type="compositionally biased region" description="Low complexity" evidence="5">
    <location>
        <begin position="207"/>
        <end position="217"/>
    </location>
</feature>
<reference evidence="7 8" key="1">
    <citation type="submission" date="2018-06" db="EMBL/GenBank/DDBJ databases">
        <authorList>
            <consortium name="Pathogen Informatics"/>
            <person name="Doyle S."/>
        </authorList>
    </citation>
    <scope>NUCLEOTIDE SEQUENCE [LARGE SCALE GENOMIC DNA]</scope>
    <source>
        <strain evidence="7 8">NCTC10994</strain>
    </source>
</reference>
<gene>
    <name evidence="7" type="ORF">NCTC10994_01278</name>
</gene>
<sequence>MPTQAPRVTKRADAVRNVERILDAAIDCLTERPTASMADIAKRASLGRVTLYGHFASRAELLEAVVTRVLEQGERALGAVDLSGNPRDALRRLIENSWVLTSQAASIIAAAEEELPPGRMQELHADPAARVEALIERGRSEGVFRTDMPTSWLVTVIHQILHGAATEISTARLDPRDASERITTTILAVLDNPIERWPNRSGGQRGSGPSTSGSDSSAVQALSDPS</sequence>
<dbReference type="AlphaFoldDB" id="A0A2X4TSM4"/>
<name>A0A2X4TSM4_9NOCA</name>
<dbReference type="InterPro" id="IPR050109">
    <property type="entry name" value="HTH-type_TetR-like_transc_reg"/>
</dbReference>